<protein>
    <submittedName>
        <fullName evidence="11">Putative disease resistance RPP13-like protein 3</fullName>
    </submittedName>
</protein>
<dbReference type="Pfam" id="PF18052">
    <property type="entry name" value="Rx_N"/>
    <property type="match status" value="1"/>
</dbReference>
<dbReference type="CDD" id="cd14798">
    <property type="entry name" value="RX-CC_like"/>
    <property type="match status" value="1"/>
</dbReference>
<evidence type="ECO:0000256" key="4">
    <source>
        <dbReference type="ARBA" id="ARBA00022741"/>
    </source>
</evidence>
<evidence type="ECO:0000259" key="7">
    <source>
        <dbReference type="Pfam" id="PF00931"/>
    </source>
</evidence>
<evidence type="ECO:0000259" key="8">
    <source>
        <dbReference type="Pfam" id="PF18052"/>
    </source>
</evidence>
<dbReference type="SUPFAM" id="SSF52047">
    <property type="entry name" value="RNI-like"/>
    <property type="match status" value="1"/>
</dbReference>
<dbReference type="InterPro" id="IPR038005">
    <property type="entry name" value="RX-like_CC"/>
</dbReference>
<evidence type="ECO:0000256" key="2">
    <source>
        <dbReference type="ARBA" id="ARBA00022614"/>
    </source>
</evidence>
<dbReference type="EnsemblPlants" id="EMT00291">
    <property type="protein sequence ID" value="EMT00291"/>
    <property type="gene ID" value="F775_11740"/>
</dbReference>
<keyword evidence="4" id="KW-0547">Nucleotide-binding</keyword>
<dbReference type="InterPro" id="IPR036388">
    <property type="entry name" value="WH-like_DNA-bd_sf"/>
</dbReference>
<evidence type="ECO:0000256" key="6">
    <source>
        <dbReference type="ARBA" id="ARBA00023054"/>
    </source>
</evidence>
<evidence type="ECO:0000256" key="3">
    <source>
        <dbReference type="ARBA" id="ARBA00022737"/>
    </source>
</evidence>
<accession>R7W2J1</accession>
<dbReference type="Gene3D" id="1.20.5.4130">
    <property type="match status" value="1"/>
</dbReference>
<comment type="similarity">
    <text evidence="1">Belongs to the disease resistance NB-LRR family.</text>
</comment>
<keyword evidence="3" id="KW-0677">Repeat</keyword>
<dbReference type="PRINTS" id="PR00364">
    <property type="entry name" value="DISEASERSIST"/>
</dbReference>
<dbReference type="InterPro" id="IPR032675">
    <property type="entry name" value="LRR_dom_sf"/>
</dbReference>
<dbReference type="FunFam" id="1.10.10.10:FF:000322">
    <property type="entry name" value="Probable disease resistance protein At1g63360"/>
    <property type="match status" value="1"/>
</dbReference>
<dbReference type="Pfam" id="PF23559">
    <property type="entry name" value="WHD_DRP"/>
    <property type="match status" value="1"/>
</dbReference>
<evidence type="ECO:0000259" key="10">
    <source>
        <dbReference type="Pfam" id="PF23598"/>
    </source>
</evidence>
<keyword evidence="5" id="KW-0611">Plant defense</keyword>
<evidence type="ECO:0000259" key="9">
    <source>
        <dbReference type="Pfam" id="PF23559"/>
    </source>
</evidence>
<dbReference type="GO" id="GO:0043531">
    <property type="term" value="F:ADP binding"/>
    <property type="evidence" value="ECO:0007669"/>
    <property type="project" value="InterPro"/>
</dbReference>
<dbReference type="AlphaFoldDB" id="R7W2J1"/>
<dbReference type="PANTHER" id="PTHR23155">
    <property type="entry name" value="DISEASE RESISTANCE PROTEIN RP"/>
    <property type="match status" value="1"/>
</dbReference>
<dbReference type="SUPFAM" id="SSF52540">
    <property type="entry name" value="P-loop containing nucleoside triphosphate hydrolases"/>
    <property type="match status" value="2"/>
</dbReference>
<dbReference type="PANTHER" id="PTHR23155:SF1114">
    <property type="entry name" value="OS02G0475500 PROTEIN"/>
    <property type="match status" value="1"/>
</dbReference>
<feature type="domain" description="Disease resistance N-terminal" evidence="8">
    <location>
        <begin position="13"/>
        <end position="97"/>
    </location>
</feature>
<evidence type="ECO:0000313" key="11">
    <source>
        <dbReference type="EnsemblPlants" id="EMT00291"/>
    </source>
</evidence>
<keyword evidence="6" id="KW-0175">Coiled coil</keyword>
<dbReference type="InterPro" id="IPR058922">
    <property type="entry name" value="WHD_DRP"/>
</dbReference>
<dbReference type="Gene3D" id="3.80.10.10">
    <property type="entry name" value="Ribonuclease Inhibitor"/>
    <property type="match status" value="1"/>
</dbReference>
<evidence type="ECO:0000256" key="1">
    <source>
        <dbReference type="ARBA" id="ARBA00008894"/>
    </source>
</evidence>
<feature type="domain" description="Disease resistance protein winged helix" evidence="9">
    <location>
        <begin position="603"/>
        <end position="676"/>
    </location>
</feature>
<feature type="domain" description="Disease resistance R13L4/SHOC-2-like LRR" evidence="10">
    <location>
        <begin position="718"/>
        <end position="775"/>
    </location>
</feature>
<dbReference type="InterPro" id="IPR041118">
    <property type="entry name" value="Rx_N"/>
</dbReference>
<dbReference type="Gene3D" id="1.10.8.430">
    <property type="entry name" value="Helical domain of apoptotic protease-activating factors"/>
    <property type="match status" value="1"/>
</dbReference>
<dbReference type="Pfam" id="PF23598">
    <property type="entry name" value="LRR_14"/>
    <property type="match status" value="1"/>
</dbReference>
<proteinExistence type="inferred from homology"/>
<evidence type="ECO:0000256" key="5">
    <source>
        <dbReference type="ARBA" id="ARBA00022821"/>
    </source>
</evidence>
<name>R7W2J1_AEGTA</name>
<dbReference type="Pfam" id="PF00931">
    <property type="entry name" value="NB-ARC"/>
    <property type="match status" value="1"/>
</dbReference>
<dbReference type="GO" id="GO:0009626">
    <property type="term" value="P:plant-type hypersensitive response"/>
    <property type="evidence" value="ECO:0007669"/>
    <property type="project" value="UniProtKB-ARBA"/>
</dbReference>
<organism evidence="11">
    <name type="scientific">Aegilops tauschii</name>
    <name type="common">Tausch's goatgrass</name>
    <name type="synonym">Aegilops squarrosa</name>
    <dbReference type="NCBI Taxonomy" id="37682"/>
    <lineage>
        <taxon>Eukaryota</taxon>
        <taxon>Viridiplantae</taxon>
        <taxon>Streptophyta</taxon>
        <taxon>Embryophyta</taxon>
        <taxon>Tracheophyta</taxon>
        <taxon>Spermatophyta</taxon>
        <taxon>Magnoliopsida</taxon>
        <taxon>Liliopsida</taxon>
        <taxon>Poales</taxon>
        <taxon>Poaceae</taxon>
        <taxon>BOP clade</taxon>
        <taxon>Pooideae</taxon>
        <taxon>Triticodae</taxon>
        <taxon>Triticeae</taxon>
        <taxon>Triticinae</taxon>
        <taxon>Aegilops</taxon>
    </lineage>
</organism>
<dbReference type="InterPro" id="IPR002182">
    <property type="entry name" value="NB-ARC"/>
</dbReference>
<feature type="domain" description="NB-ARC" evidence="7">
    <location>
        <begin position="174"/>
        <end position="337"/>
    </location>
</feature>
<dbReference type="InterPro" id="IPR044974">
    <property type="entry name" value="Disease_R_plants"/>
</dbReference>
<reference evidence="11" key="1">
    <citation type="submission" date="2015-06" db="UniProtKB">
        <authorList>
            <consortium name="EnsemblPlants"/>
        </authorList>
    </citation>
    <scope>IDENTIFICATION</scope>
</reference>
<keyword evidence="2" id="KW-0433">Leucine-rich repeat</keyword>
<dbReference type="InterPro" id="IPR027417">
    <property type="entry name" value="P-loop_NTPase"/>
</dbReference>
<sequence length="886" mass="99734">MEATVLIVGKSVLSGALSYSQSALAEEVALQLGVRRDQAFITGELEMMQGFLMCAHEEGRDGSSMVVKIWVKQVRDVAYGVEDCLMDFAVRLDHQQSWWRIPRRLLDRRFVAKEMKELRSKVEDISQRNVRYHLIKETSGQPSSTTISSEVILHVAEAKIRAALHQEEEKVDLAEIITEDGDDLGSVIAVWGASTDVGVTSIIRAAYDSKQVKDKFQCRAWVRLMHPFNPNDLFVSLVRQFYQDSCEESGKASMQGGGTATGLTVLKKMAAPDHSLVDEFNRYVTEKRYLVVIADVSTIEEWDWIKTYFPRLNGGRIIVSTQQFEVARLCTEQPCTISEIKQIWSFDKDLYVFYHKAEAARIKEDGKAESSSNGEITSAEEATCEKQQHADQKPTGASVVAAALDEDQLIDRVAAKAKVIDFIDQDGEVISICGMGGLGKTTLVTSLYQQELSGRKLLPSSKDNTANRIIVTARELNVAMCCSEKERKIYNLELLTKQDALRLFEKKVFKDIEERESYAHIPGLAEQANLILKKCDGLPLAISTIGSFLATKPKTAIEWRNLNKHINAELEMNKELEMIQTVLASSYEGLPYYLKACFLYLSIFPEDHRIRWSRLVRSWIAEGYSRRIRDKTAVETGNSYITELINRSMVRPLQGDGIASGRKGFLDVHDLIRDIAISKATEESLVFTLDEGCDLNTQGKILSPCFFGRLEAFFISDKMRLLRVLDLEDTKGLTDQHLHQIGKLVHLIYLSLRGCDGHLRLPDSMGNLRHLQTLDRGSLVYLAAWMTCPNLQSLKLYGNLVKLPAWVEKLTNLVKMELRSSCLSEEEVGTTLQVLGKLPNLAILRLLSGSFEGQELCFSFKENAFPSLKVLSLDVPKDIQLVKFEL</sequence>
<dbReference type="InterPro" id="IPR055414">
    <property type="entry name" value="LRR_R13L4/SHOC2-like"/>
</dbReference>
<dbReference type="InterPro" id="IPR042197">
    <property type="entry name" value="Apaf_helical"/>
</dbReference>
<dbReference type="Gene3D" id="3.40.50.300">
    <property type="entry name" value="P-loop containing nucleotide triphosphate hydrolases"/>
    <property type="match status" value="2"/>
</dbReference>
<dbReference type="GO" id="GO:0042742">
    <property type="term" value="P:defense response to bacterium"/>
    <property type="evidence" value="ECO:0007669"/>
    <property type="project" value="UniProtKB-ARBA"/>
</dbReference>
<dbReference type="GO" id="GO:0002758">
    <property type="term" value="P:innate immune response-activating signaling pathway"/>
    <property type="evidence" value="ECO:0007669"/>
    <property type="project" value="UniProtKB-ARBA"/>
</dbReference>
<dbReference type="Gene3D" id="1.10.10.10">
    <property type="entry name" value="Winged helix-like DNA-binding domain superfamily/Winged helix DNA-binding domain"/>
    <property type="match status" value="1"/>
</dbReference>